<dbReference type="AlphaFoldDB" id="Q12IJ8"/>
<evidence type="ECO:0000256" key="5">
    <source>
        <dbReference type="ARBA" id="ARBA00022989"/>
    </source>
</evidence>
<feature type="transmembrane region" description="Helical" evidence="7">
    <location>
        <begin position="297"/>
        <end position="317"/>
    </location>
</feature>
<comment type="subcellular location">
    <subcellularLocation>
        <location evidence="1">Cell membrane</location>
        <topology evidence="1">Multi-pass membrane protein</topology>
    </subcellularLocation>
</comment>
<dbReference type="STRING" id="318161.Sden_3453"/>
<evidence type="ECO:0000256" key="4">
    <source>
        <dbReference type="ARBA" id="ARBA00022692"/>
    </source>
</evidence>
<evidence type="ECO:0000256" key="1">
    <source>
        <dbReference type="ARBA" id="ARBA00004651"/>
    </source>
</evidence>
<reference evidence="8 9" key="1">
    <citation type="submission" date="2006-03" db="EMBL/GenBank/DDBJ databases">
        <title>Complete sequence of Shewanella denitrificans OS217.</title>
        <authorList>
            <consortium name="US DOE Joint Genome Institute"/>
            <person name="Copeland A."/>
            <person name="Lucas S."/>
            <person name="Lapidus A."/>
            <person name="Barry K."/>
            <person name="Detter J.C."/>
            <person name="Glavina del Rio T."/>
            <person name="Hammon N."/>
            <person name="Israni S."/>
            <person name="Dalin E."/>
            <person name="Tice H."/>
            <person name="Pitluck S."/>
            <person name="Brettin T."/>
            <person name="Bruce D."/>
            <person name="Han C."/>
            <person name="Tapia R."/>
            <person name="Gilna P."/>
            <person name="Kiss H."/>
            <person name="Schmutz J."/>
            <person name="Larimer F."/>
            <person name="Land M."/>
            <person name="Hauser L."/>
            <person name="Kyrpides N."/>
            <person name="Lykidis A."/>
            <person name="Richardson P."/>
        </authorList>
    </citation>
    <scope>NUCLEOTIDE SEQUENCE [LARGE SCALE GENOMIC DNA]</scope>
    <source>
        <strain evidence="9">OS217 / ATCC BAA-1090 / DSM 15013</strain>
    </source>
</reference>
<proteinExistence type="predicted"/>
<gene>
    <name evidence="8" type="ordered locus">Sden_3453</name>
</gene>
<feature type="transmembrane region" description="Helical" evidence="7">
    <location>
        <begin position="132"/>
        <end position="155"/>
    </location>
</feature>
<feature type="transmembrane region" description="Helical" evidence="7">
    <location>
        <begin position="74"/>
        <end position="100"/>
    </location>
</feature>
<keyword evidence="3" id="KW-1003">Cell membrane</keyword>
<feature type="transmembrane region" description="Helical" evidence="7">
    <location>
        <begin position="175"/>
        <end position="197"/>
    </location>
</feature>
<dbReference type="PANTHER" id="PTHR42865">
    <property type="entry name" value="PROTON/GLUTAMATE-ASPARTATE SYMPORTER"/>
    <property type="match status" value="1"/>
</dbReference>
<feature type="transmembrane region" description="Helical" evidence="7">
    <location>
        <begin position="209"/>
        <end position="235"/>
    </location>
</feature>
<evidence type="ECO:0000256" key="7">
    <source>
        <dbReference type="SAM" id="Phobius"/>
    </source>
</evidence>
<dbReference type="Pfam" id="PF00375">
    <property type="entry name" value="SDF"/>
    <property type="match status" value="1"/>
</dbReference>
<keyword evidence="9" id="KW-1185">Reference proteome</keyword>
<keyword evidence="6 7" id="KW-0472">Membrane</keyword>
<keyword evidence="4 7" id="KW-0812">Transmembrane</keyword>
<evidence type="ECO:0000313" key="9">
    <source>
        <dbReference type="Proteomes" id="UP000001982"/>
    </source>
</evidence>
<dbReference type="PRINTS" id="PR00173">
    <property type="entry name" value="EDTRNSPORT"/>
</dbReference>
<dbReference type="KEGG" id="sdn:Sden_3453"/>
<dbReference type="InterPro" id="IPR001991">
    <property type="entry name" value="Na-dicarboxylate_symporter"/>
</dbReference>
<dbReference type="Proteomes" id="UP000001982">
    <property type="component" value="Chromosome"/>
</dbReference>
<evidence type="ECO:0000256" key="6">
    <source>
        <dbReference type="ARBA" id="ARBA00023136"/>
    </source>
</evidence>
<dbReference type="GO" id="GO:0015293">
    <property type="term" value="F:symporter activity"/>
    <property type="evidence" value="ECO:0007669"/>
    <property type="project" value="UniProtKB-KW"/>
</dbReference>
<dbReference type="eggNOG" id="COG1301">
    <property type="taxonomic scope" value="Bacteria"/>
</dbReference>
<evidence type="ECO:0000256" key="2">
    <source>
        <dbReference type="ARBA" id="ARBA00022448"/>
    </source>
</evidence>
<sequence>MWQKLTPYHDAIILLAALLLGSVLGLVWPTQALALQPIGQIFLNLLFMIIVPLVAISVTASIARMTDLKRLGRILALIMAVSIMMAAIPAVGITLLALVFDPAQGVQLTLNEAVDTGTGSMDFVNLLTTNDFAGLLSKSNILALIIMSVLTGIAIGQSGTDGERVSGMLASLNTVVMKLVSILMKLAPLGLGCYFAATMASQDVSLLGTFARAIGLFFLATLVYLIVGSSFYAWLGGGRQGVRIFWRHAITPAATALGTSSSLATLPVNLRAAQKMGIDDATAEICLPLLVNLNKGGAAMITALKIVFIYSLLGLAFTPEVFALTILIAVLSAFVIGGVPGGAFLGEIFIVTTLGLPLETIPILVVLGAVTDAASTVVNVVHDLNATQIIERIMGGTTKTEIESPGQ</sequence>
<dbReference type="EMBL" id="CP000302">
    <property type="protein sequence ID" value="ABE56728.1"/>
    <property type="molecule type" value="Genomic_DNA"/>
</dbReference>
<dbReference type="InterPro" id="IPR036458">
    <property type="entry name" value="Na:dicarbo_symporter_sf"/>
</dbReference>
<dbReference type="SUPFAM" id="SSF118215">
    <property type="entry name" value="Proton glutamate symport protein"/>
    <property type="match status" value="1"/>
</dbReference>
<dbReference type="GO" id="GO:0005886">
    <property type="term" value="C:plasma membrane"/>
    <property type="evidence" value="ECO:0007669"/>
    <property type="project" value="UniProtKB-SubCell"/>
</dbReference>
<accession>Q12IJ8</accession>
<dbReference type="Gene3D" id="1.10.3860.10">
    <property type="entry name" value="Sodium:dicarboxylate symporter"/>
    <property type="match status" value="1"/>
</dbReference>
<protein>
    <submittedName>
        <fullName evidence="8">Sodium:dicarboxylate symporter</fullName>
    </submittedName>
</protein>
<dbReference type="PANTHER" id="PTHR42865:SF7">
    <property type="entry name" value="PROTON_GLUTAMATE-ASPARTATE SYMPORTER"/>
    <property type="match status" value="1"/>
</dbReference>
<dbReference type="GO" id="GO:0006835">
    <property type="term" value="P:dicarboxylic acid transport"/>
    <property type="evidence" value="ECO:0007669"/>
    <property type="project" value="TreeGrafter"/>
</dbReference>
<feature type="transmembrane region" description="Helical" evidence="7">
    <location>
        <begin position="41"/>
        <end position="62"/>
    </location>
</feature>
<dbReference type="OrthoDB" id="9768885at2"/>
<name>Q12IJ8_SHEDO</name>
<evidence type="ECO:0000256" key="3">
    <source>
        <dbReference type="ARBA" id="ARBA00022475"/>
    </source>
</evidence>
<keyword evidence="5 7" id="KW-1133">Transmembrane helix</keyword>
<dbReference type="HOGENOM" id="CLU_019375_7_2_6"/>
<organism evidence="8 9">
    <name type="scientific">Shewanella denitrificans (strain OS217 / ATCC BAA-1090 / DSM 15013)</name>
    <dbReference type="NCBI Taxonomy" id="318161"/>
    <lineage>
        <taxon>Bacteria</taxon>
        <taxon>Pseudomonadati</taxon>
        <taxon>Pseudomonadota</taxon>
        <taxon>Gammaproteobacteria</taxon>
        <taxon>Alteromonadales</taxon>
        <taxon>Shewanellaceae</taxon>
        <taxon>Shewanella</taxon>
    </lineage>
</organism>
<dbReference type="RefSeq" id="WP_011497869.1">
    <property type="nucleotide sequence ID" value="NC_007954.1"/>
</dbReference>
<feature type="transmembrane region" description="Helical" evidence="7">
    <location>
        <begin position="323"/>
        <end position="345"/>
    </location>
</feature>
<evidence type="ECO:0000313" key="8">
    <source>
        <dbReference type="EMBL" id="ABE56728.1"/>
    </source>
</evidence>
<keyword evidence="2" id="KW-0813">Transport</keyword>